<keyword evidence="6" id="KW-1185">Reference proteome</keyword>
<dbReference type="GO" id="GO:0019433">
    <property type="term" value="P:triglyceride catabolic process"/>
    <property type="evidence" value="ECO:0007669"/>
    <property type="project" value="TreeGrafter"/>
</dbReference>
<dbReference type="Proteomes" id="UP000019277">
    <property type="component" value="Unassembled WGS sequence"/>
</dbReference>
<dbReference type="SUPFAM" id="SSF52266">
    <property type="entry name" value="SGNH hydrolase"/>
    <property type="match status" value="1"/>
</dbReference>
<organism evidence="5 6">
    <name type="scientific">Actinokineospora spheciospongiae</name>
    <dbReference type="NCBI Taxonomy" id="909613"/>
    <lineage>
        <taxon>Bacteria</taxon>
        <taxon>Bacillati</taxon>
        <taxon>Actinomycetota</taxon>
        <taxon>Actinomycetes</taxon>
        <taxon>Pseudonocardiales</taxon>
        <taxon>Pseudonocardiaceae</taxon>
        <taxon>Actinokineospora</taxon>
    </lineage>
</organism>
<evidence type="ECO:0000259" key="4">
    <source>
        <dbReference type="Pfam" id="PF13472"/>
    </source>
</evidence>
<keyword evidence="3" id="KW-0732">Signal</keyword>
<reference evidence="5 6" key="1">
    <citation type="journal article" date="2014" name="Genome Announc.">
        <title>Draft Genome Sequence of the Antitrypanosomally Active Sponge-Associated Bacterium Actinokineospora sp. Strain EG49.</title>
        <authorList>
            <person name="Harjes J."/>
            <person name="Ryu T."/>
            <person name="Abdelmohsen U.R."/>
            <person name="Moitinho-Silva L."/>
            <person name="Horn H."/>
            <person name="Ravasi T."/>
            <person name="Hentschel U."/>
        </authorList>
    </citation>
    <scope>NUCLEOTIDE SEQUENCE [LARGE SCALE GENOMIC DNA]</scope>
    <source>
        <strain evidence="5 6">EG49</strain>
    </source>
</reference>
<feature type="active site" evidence="1">
    <location>
        <position position="256"/>
    </location>
</feature>
<comment type="caution">
    <text evidence="5">The sequence shown here is derived from an EMBL/GenBank/DDBJ whole genome shotgun (WGS) entry which is preliminary data.</text>
</comment>
<dbReference type="CDD" id="cd01823">
    <property type="entry name" value="SEST_like"/>
    <property type="match status" value="1"/>
</dbReference>
<dbReference type="EMBL" id="AYXG01000220">
    <property type="protein sequence ID" value="EWC59103.1"/>
    <property type="molecule type" value="Genomic_DNA"/>
</dbReference>
<keyword evidence="5" id="KW-0378">Hydrolase</keyword>
<feature type="signal peptide" evidence="3">
    <location>
        <begin position="1"/>
        <end position="31"/>
    </location>
</feature>
<dbReference type="PANTHER" id="PTHR37981:SF1">
    <property type="entry name" value="SGNH HYDROLASE-TYPE ESTERASE DOMAIN-CONTAINING PROTEIN"/>
    <property type="match status" value="1"/>
</dbReference>
<protein>
    <submittedName>
        <fullName evidence="5">Putative secreted hydrolase</fullName>
    </submittedName>
</protein>
<proteinExistence type="predicted"/>
<dbReference type="InterPro" id="IPR037460">
    <property type="entry name" value="SEST-like"/>
</dbReference>
<feature type="active site" description="Nucleophile" evidence="1">
    <location>
        <position position="51"/>
    </location>
</feature>
<sequence>MAYRRGEQQMTKIRRSAAALALTVAAGAVVAAGSLSPANAATQKYVALGDSYSSGDGAGSYGSSGACLRSANAYPELYAKAHPGTALSFVACAGAKVEDVLGKQVQALTADTGLVTISIGGNDVGFASVVTTCTFGSDAACTDRIAKSTATATTALPGKLDTTYAEIKTRSPRAQVVVLGYPRLFASGPAFCAISQTKRTALNKAADSLAEIIADRARSAGFTYEDVRDEFAGHGVCTSNPWIHGIRPLAVAESYHPTLAGQKNGYHAALTNAIG</sequence>
<dbReference type="eggNOG" id="COG2755">
    <property type="taxonomic scope" value="Bacteria"/>
</dbReference>
<name>W7IFM5_9PSEU</name>
<evidence type="ECO:0000313" key="6">
    <source>
        <dbReference type="Proteomes" id="UP000019277"/>
    </source>
</evidence>
<dbReference type="Pfam" id="PF13472">
    <property type="entry name" value="Lipase_GDSL_2"/>
    <property type="match status" value="1"/>
</dbReference>
<feature type="disulfide bond" evidence="2">
    <location>
        <begin position="67"/>
        <end position="92"/>
    </location>
</feature>
<dbReference type="GO" id="GO:0004806">
    <property type="term" value="F:triacylglycerol lipase activity"/>
    <property type="evidence" value="ECO:0007669"/>
    <property type="project" value="TreeGrafter"/>
</dbReference>
<feature type="domain" description="SGNH hydrolase-type esterase" evidence="4">
    <location>
        <begin position="47"/>
        <end position="263"/>
    </location>
</feature>
<keyword evidence="2" id="KW-1015">Disulfide bond</keyword>
<dbReference type="PANTHER" id="PTHR37981">
    <property type="entry name" value="LIPASE 2"/>
    <property type="match status" value="1"/>
</dbReference>
<dbReference type="AlphaFoldDB" id="W7IFM5"/>
<evidence type="ECO:0000313" key="5">
    <source>
        <dbReference type="EMBL" id="EWC59103.1"/>
    </source>
</evidence>
<gene>
    <name evidence="5" type="ORF">UO65_5655</name>
</gene>
<evidence type="ECO:0000256" key="3">
    <source>
        <dbReference type="SAM" id="SignalP"/>
    </source>
</evidence>
<feature type="chain" id="PRO_5038958862" evidence="3">
    <location>
        <begin position="32"/>
        <end position="275"/>
    </location>
</feature>
<feature type="disulfide bond" evidence="2">
    <location>
        <begin position="133"/>
        <end position="141"/>
    </location>
</feature>
<dbReference type="Gene3D" id="3.40.50.1110">
    <property type="entry name" value="SGNH hydrolase"/>
    <property type="match status" value="1"/>
</dbReference>
<accession>W7IFM5</accession>
<evidence type="ECO:0000256" key="1">
    <source>
        <dbReference type="PIRSR" id="PIRSR637460-1"/>
    </source>
</evidence>
<dbReference type="InterPro" id="IPR013830">
    <property type="entry name" value="SGNH_hydro"/>
</dbReference>
<evidence type="ECO:0000256" key="2">
    <source>
        <dbReference type="PIRSR" id="PIRSR637460-2"/>
    </source>
</evidence>
<dbReference type="STRING" id="909613.UO65_5655"/>
<dbReference type="PATRIC" id="fig|909613.9.peg.5654"/>
<dbReference type="InterPro" id="IPR036514">
    <property type="entry name" value="SGNH_hydro_sf"/>
</dbReference>